<feature type="transmembrane region" description="Helical" evidence="1">
    <location>
        <begin position="6"/>
        <end position="25"/>
    </location>
</feature>
<evidence type="ECO:0000256" key="1">
    <source>
        <dbReference type="SAM" id="Phobius"/>
    </source>
</evidence>
<name>A0A2U1SYQ4_9MICO</name>
<dbReference type="Proteomes" id="UP000244978">
    <property type="component" value="Unassembled WGS sequence"/>
</dbReference>
<dbReference type="RefSeq" id="WP_108516533.1">
    <property type="nucleotide sequence ID" value="NZ_CP026951.1"/>
</dbReference>
<protein>
    <recommendedName>
        <fullName evidence="2">PH domain-containing protein</fullName>
    </recommendedName>
</protein>
<accession>A0A2U1SYQ4</accession>
<evidence type="ECO:0000259" key="2">
    <source>
        <dbReference type="Pfam" id="PF25362"/>
    </source>
</evidence>
<keyword evidence="1" id="KW-1133">Transmembrane helix</keyword>
<proteinExistence type="predicted"/>
<organism evidence="3 4">
    <name type="scientific">Homoserinimonas hongtaonis</name>
    <dbReference type="NCBI Taxonomy" id="2079791"/>
    <lineage>
        <taxon>Bacteria</taxon>
        <taxon>Bacillati</taxon>
        <taxon>Actinomycetota</taxon>
        <taxon>Actinomycetes</taxon>
        <taxon>Micrococcales</taxon>
        <taxon>Microbacteriaceae</taxon>
        <taxon>Homoserinimonas</taxon>
    </lineage>
</organism>
<dbReference type="OrthoDB" id="3826692at2"/>
<keyword evidence="1" id="KW-0472">Membrane</keyword>
<sequence length="178" mass="19503">MDKNVLLWVVVAFLVVLLILMYLGWQARRRRQASLPATRPVPATVGDEFFRASAFYVATTLAGEPLNRVAVNGLGFRARAEIIVASEGIVLAIPGQPQTWLPANDLRGVDRATWTIDRVVERDGLVLVAWDLVGDDSRVSVDSYLRFDRAAEVTTFSEAVTRLLHNSASHSSTQGGLA</sequence>
<dbReference type="KEGG" id="salc:C2138_06750"/>
<reference evidence="4" key="1">
    <citation type="submission" date="2018-04" db="EMBL/GenBank/DDBJ databases">
        <authorList>
            <person name="Liu S."/>
            <person name="Wang Z."/>
            <person name="Li J."/>
        </authorList>
    </citation>
    <scope>NUCLEOTIDE SEQUENCE [LARGE SCALE GENOMIC DNA]</scope>
    <source>
        <strain evidence="4">S1194</strain>
    </source>
</reference>
<gene>
    <name evidence="3" type="ORF">DF220_01905</name>
</gene>
<keyword evidence="4" id="KW-1185">Reference proteome</keyword>
<evidence type="ECO:0000313" key="4">
    <source>
        <dbReference type="Proteomes" id="UP000244978"/>
    </source>
</evidence>
<comment type="caution">
    <text evidence="3">The sequence shown here is derived from an EMBL/GenBank/DDBJ whole genome shotgun (WGS) entry which is preliminary data.</text>
</comment>
<dbReference type="InterPro" id="IPR057446">
    <property type="entry name" value="PH_bac"/>
</dbReference>
<dbReference type="Pfam" id="PF25362">
    <property type="entry name" value="bPH_11"/>
    <property type="match status" value="1"/>
</dbReference>
<dbReference type="AlphaFoldDB" id="A0A2U1SYQ4"/>
<keyword evidence="1" id="KW-0812">Transmembrane</keyword>
<dbReference type="EMBL" id="QEEX01000001">
    <property type="protein sequence ID" value="PWB96728.1"/>
    <property type="molecule type" value="Genomic_DNA"/>
</dbReference>
<evidence type="ECO:0000313" key="3">
    <source>
        <dbReference type="EMBL" id="PWB96728.1"/>
    </source>
</evidence>
<feature type="domain" description="PH" evidence="2">
    <location>
        <begin position="36"/>
        <end position="160"/>
    </location>
</feature>